<evidence type="ECO:0000256" key="4">
    <source>
        <dbReference type="SAM" id="MobiDB-lite"/>
    </source>
</evidence>
<dbReference type="GO" id="GO:0008270">
    <property type="term" value="F:zinc ion binding"/>
    <property type="evidence" value="ECO:0007669"/>
    <property type="project" value="UniProtKB-KW"/>
</dbReference>
<dbReference type="EMBL" id="CAKXAJ010004609">
    <property type="protein sequence ID" value="CAH2208827.1"/>
    <property type="molecule type" value="Genomic_DNA"/>
</dbReference>
<dbReference type="InterPro" id="IPR036236">
    <property type="entry name" value="Znf_C2H2_sf"/>
</dbReference>
<protein>
    <submittedName>
        <fullName evidence="6">Jg14832 protein</fullName>
    </submittedName>
</protein>
<evidence type="ECO:0000256" key="3">
    <source>
        <dbReference type="ARBA" id="ARBA00022833"/>
    </source>
</evidence>
<keyword evidence="7" id="KW-1185">Reference proteome</keyword>
<gene>
    <name evidence="6" type="primary">jg14832</name>
    <name evidence="6" type="ORF">PAEG_LOCUS1335</name>
</gene>
<feature type="region of interest" description="Disordered" evidence="4">
    <location>
        <begin position="54"/>
        <end position="84"/>
    </location>
</feature>
<dbReference type="AlphaFoldDB" id="A0A8S4QFN8"/>
<proteinExistence type="predicted"/>
<evidence type="ECO:0000256" key="1">
    <source>
        <dbReference type="ARBA" id="ARBA00022723"/>
    </source>
</evidence>
<reference evidence="6" key="1">
    <citation type="submission" date="2022-03" db="EMBL/GenBank/DDBJ databases">
        <authorList>
            <person name="Lindestad O."/>
        </authorList>
    </citation>
    <scope>NUCLEOTIDE SEQUENCE</scope>
</reference>
<keyword evidence="2" id="KW-0863">Zinc-finger</keyword>
<organism evidence="6 7">
    <name type="scientific">Pararge aegeria aegeria</name>
    <dbReference type="NCBI Taxonomy" id="348720"/>
    <lineage>
        <taxon>Eukaryota</taxon>
        <taxon>Metazoa</taxon>
        <taxon>Ecdysozoa</taxon>
        <taxon>Arthropoda</taxon>
        <taxon>Hexapoda</taxon>
        <taxon>Insecta</taxon>
        <taxon>Pterygota</taxon>
        <taxon>Neoptera</taxon>
        <taxon>Endopterygota</taxon>
        <taxon>Lepidoptera</taxon>
        <taxon>Glossata</taxon>
        <taxon>Ditrysia</taxon>
        <taxon>Papilionoidea</taxon>
        <taxon>Nymphalidae</taxon>
        <taxon>Satyrinae</taxon>
        <taxon>Satyrini</taxon>
        <taxon>Parargina</taxon>
        <taxon>Pararge</taxon>
    </lineage>
</organism>
<dbReference type="InterPro" id="IPR003656">
    <property type="entry name" value="Znf_BED"/>
</dbReference>
<name>A0A8S4QFN8_9NEOP</name>
<evidence type="ECO:0000256" key="2">
    <source>
        <dbReference type="ARBA" id="ARBA00022771"/>
    </source>
</evidence>
<comment type="caution">
    <text evidence="6">The sequence shown here is derived from an EMBL/GenBank/DDBJ whole genome shotgun (WGS) entry which is preliminary data.</text>
</comment>
<dbReference type="OrthoDB" id="7439351at2759"/>
<dbReference type="SUPFAM" id="SSF57667">
    <property type="entry name" value="beta-beta-alpha zinc fingers"/>
    <property type="match status" value="1"/>
</dbReference>
<sequence>MEASKVSKYFKKNKESANAQCLKCPKTIACKGSNTSGLVRHLAHVHKINITKCRTQEESESEASTSSGVSAPTKSRPGYESMQQQKLNFKTPPIQSLGEILARLAAKDGFTINGITKSEFIRDSLSA</sequence>
<dbReference type="Proteomes" id="UP000838756">
    <property type="component" value="Unassembled WGS sequence"/>
</dbReference>
<accession>A0A8S4QFN8</accession>
<feature type="domain" description="BED-type" evidence="5">
    <location>
        <begin position="4"/>
        <end position="47"/>
    </location>
</feature>
<evidence type="ECO:0000259" key="5">
    <source>
        <dbReference type="Pfam" id="PF02892"/>
    </source>
</evidence>
<dbReference type="SMART" id="SM00614">
    <property type="entry name" value="ZnF_BED"/>
    <property type="match status" value="1"/>
</dbReference>
<evidence type="ECO:0000313" key="6">
    <source>
        <dbReference type="EMBL" id="CAH2208827.1"/>
    </source>
</evidence>
<keyword evidence="3" id="KW-0862">Zinc</keyword>
<keyword evidence="1" id="KW-0479">Metal-binding</keyword>
<evidence type="ECO:0000313" key="7">
    <source>
        <dbReference type="Proteomes" id="UP000838756"/>
    </source>
</evidence>
<dbReference type="GO" id="GO:0003677">
    <property type="term" value="F:DNA binding"/>
    <property type="evidence" value="ECO:0007669"/>
    <property type="project" value="InterPro"/>
</dbReference>
<dbReference type="Pfam" id="PF02892">
    <property type="entry name" value="zf-BED"/>
    <property type="match status" value="1"/>
</dbReference>